<reference evidence="2" key="1">
    <citation type="submission" date="2017-12" db="EMBL/GenBank/DDBJ databases">
        <title>FDA dAtabase for Regulatory Grade micrObial Sequences (FDA-ARGOS): Supporting development and validation of Infectious Disease Dx tests.</title>
        <authorList>
            <person name="Hoffmann M."/>
            <person name="Allard M."/>
            <person name="Evans P."/>
            <person name="Brown E."/>
            <person name="Tallon L.J."/>
            <person name="Sadzewicz L."/>
            <person name="Sengamalay N."/>
            <person name="Ott S."/>
            <person name="Godinez A."/>
            <person name="Nagaraj S."/>
            <person name="Vavikolanu K."/>
            <person name="Aluvathingal J."/>
            <person name="Nadendla S."/>
            <person name="Hobson J."/>
            <person name="Sichtig H."/>
        </authorList>
    </citation>
    <scope>NUCLEOTIDE SEQUENCE [LARGE SCALE GENOMIC DNA]</scope>
    <source>
        <strain evidence="2">LMG 3418</strain>
    </source>
</reference>
<evidence type="ECO:0000313" key="1">
    <source>
        <dbReference type="EMBL" id="AVH30003.1"/>
    </source>
</evidence>
<organism evidence="1 2">
    <name type="scientific">Vibrio diabolicus</name>
    <dbReference type="NCBI Taxonomy" id="50719"/>
    <lineage>
        <taxon>Bacteria</taxon>
        <taxon>Pseudomonadati</taxon>
        <taxon>Pseudomonadota</taxon>
        <taxon>Gammaproteobacteria</taxon>
        <taxon>Vibrionales</taxon>
        <taxon>Vibrionaceae</taxon>
        <taxon>Vibrio</taxon>
        <taxon>Vibrio diabolicus subgroup</taxon>
    </lineage>
</organism>
<keyword evidence="2" id="KW-1185">Reference proteome</keyword>
<proteinExistence type="predicted"/>
<dbReference type="EMBL" id="CP014133">
    <property type="protein sequence ID" value="AVH30003.1"/>
    <property type="molecule type" value="Genomic_DNA"/>
</dbReference>
<protein>
    <submittedName>
        <fullName evidence="1">Uncharacterized protein</fullName>
    </submittedName>
</protein>
<gene>
    <name evidence="1" type="ORF">AL468_23115</name>
</gene>
<sequence length="234" mass="26341">MDTFNTEKQFTSFYLDLDWDRLDSLFKSSDAHLIVTSYDGIPLDDDVSGQYQIRLFMDLELVAICNADEYNGISDVALHPSFASHRQLITQLFSGYLNAPEFLFEISEFNVISLTVRQAMRDGQYAVHTLNGDEVLLLHDYGDIAALSFSAEGQKVSFTSELVIGSPIYSDKLTSQILDSFSPKVQGLIKQVKADLVEKVKTLNEDLLFDRVPRAMLTTKEPLFVSSIFKEGEV</sequence>
<evidence type="ECO:0000313" key="2">
    <source>
        <dbReference type="Proteomes" id="UP000237665"/>
    </source>
</evidence>
<dbReference type="Proteomes" id="UP000237665">
    <property type="component" value="Chromosome 2"/>
</dbReference>
<dbReference type="RefSeq" id="WP_046875417.1">
    <property type="nucleotide sequence ID" value="NZ_CP014133.1"/>
</dbReference>
<accession>A0ABM6SI43</accession>
<name>A0ABM6SI43_9VIBR</name>